<keyword evidence="6 15" id="KW-0808">Transferase</keyword>
<evidence type="ECO:0000256" key="9">
    <source>
        <dbReference type="ARBA" id="ARBA00022777"/>
    </source>
</evidence>
<gene>
    <name evidence="17" type="ORF">FYJ83_00675</name>
</gene>
<dbReference type="InterPro" id="IPR002606">
    <property type="entry name" value="Riboflavin_kinase_bac"/>
</dbReference>
<evidence type="ECO:0000313" key="17">
    <source>
        <dbReference type="EMBL" id="MST99977.1"/>
    </source>
</evidence>
<name>A0A6N7XUI5_9FIRM</name>
<dbReference type="UniPathway" id="UPA00276">
    <property type="reaction ID" value="UER00406"/>
</dbReference>
<evidence type="ECO:0000259" key="16">
    <source>
        <dbReference type="SMART" id="SM00904"/>
    </source>
</evidence>
<evidence type="ECO:0000256" key="12">
    <source>
        <dbReference type="ARBA" id="ARBA00023268"/>
    </source>
</evidence>
<evidence type="ECO:0000256" key="8">
    <source>
        <dbReference type="ARBA" id="ARBA00022741"/>
    </source>
</evidence>
<evidence type="ECO:0000256" key="10">
    <source>
        <dbReference type="ARBA" id="ARBA00022827"/>
    </source>
</evidence>
<dbReference type="Pfam" id="PF06574">
    <property type="entry name" value="FAD_syn"/>
    <property type="match status" value="1"/>
</dbReference>
<dbReference type="PIRSF" id="PIRSF004491">
    <property type="entry name" value="FAD_Synth"/>
    <property type="match status" value="1"/>
</dbReference>
<comment type="similarity">
    <text evidence="15">Belongs to the ribF family.</text>
</comment>
<comment type="pathway">
    <text evidence="2 15">Cofactor biosynthesis; FAD biosynthesis; FAD from FMN: step 1/1.</text>
</comment>
<keyword evidence="7 15" id="KW-0548">Nucleotidyltransferase</keyword>
<reference evidence="17 18" key="1">
    <citation type="submission" date="2019-09" db="EMBL/GenBank/DDBJ databases">
        <title>In-depth cultivation of the pig gut microbiome towards novel bacterial diversity and tailored functional studies.</title>
        <authorList>
            <person name="Wylensek D."/>
            <person name="Hitch T.C.A."/>
            <person name="Clavel T."/>
        </authorList>
    </citation>
    <scope>NUCLEOTIDE SEQUENCE [LARGE SCALE GENOMIC DNA]</scope>
    <source>
        <strain evidence="17 18">WCA3-693-APC-4?</strain>
    </source>
</reference>
<dbReference type="EMBL" id="VUNQ01000001">
    <property type="protein sequence ID" value="MST99977.1"/>
    <property type="molecule type" value="Genomic_DNA"/>
</dbReference>
<dbReference type="Gene3D" id="3.40.50.620">
    <property type="entry name" value="HUPs"/>
    <property type="match status" value="1"/>
</dbReference>
<feature type="domain" description="Riboflavin kinase" evidence="16">
    <location>
        <begin position="181"/>
        <end position="303"/>
    </location>
</feature>
<dbReference type="EC" id="2.7.7.2" evidence="15"/>
<dbReference type="NCBIfam" id="TIGR00083">
    <property type="entry name" value="ribF"/>
    <property type="match status" value="1"/>
</dbReference>
<dbReference type="Pfam" id="PF01687">
    <property type="entry name" value="Flavokinase"/>
    <property type="match status" value="1"/>
</dbReference>
<protein>
    <recommendedName>
        <fullName evidence="15">Riboflavin biosynthesis protein</fullName>
    </recommendedName>
    <domain>
        <recommendedName>
            <fullName evidence="15">Riboflavin kinase</fullName>
            <ecNumber evidence="15">2.7.1.26</ecNumber>
        </recommendedName>
        <alternativeName>
            <fullName evidence="15">Flavokinase</fullName>
        </alternativeName>
    </domain>
    <domain>
        <recommendedName>
            <fullName evidence="15">FMN adenylyltransferase</fullName>
            <ecNumber evidence="15">2.7.7.2</ecNumber>
        </recommendedName>
        <alternativeName>
            <fullName evidence="15">FAD pyrophosphorylase</fullName>
        </alternativeName>
        <alternativeName>
            <fullName evidence="15">FAD synthase</fullName>
        </alternativeName>
    </domain>
</protein>
<dbReference type="AlphaFoldDB" id="A0A6N7XUI5"/>
<keyword evidence="12" id="KW-0511">Multifunctional enzyme</keyword>
<evidence type="ECO:0000256" key="13">
    <source>
        <dbReference type="ARBA" id="ARBA00047880"/>
    </source>
</evidence>
<dbReference type="FunFam" id="3.40.50.620:FF:000021">
    <property type="entry name" value="Riboflavin biosynthesis protein"/>
    <property type="match status" value="1"/>
</dbReference>
<keyword evidence="4 15" id="KW-0285">Flavoprotein</keyword>
<organism evidence="17 18">
    <name type="scientific">Tissierella pigra</name>
    <dbReference type="NCBI Taxonomy" id="2607614"/>
    <lineage>
        <taxon>Bacteria</taxon>
        <taxon>Bacillati</taxon>
        <taxon>Bacillota</taxon>
        <taxon>Tissierellia</taxon>
        <taxon>Tissierellales</taxon>
        <taxon>Tissierellaceae</taxon>
        <taxon>Tissierella</taxon>
    </lineage>
</organism>
<evidence type="ECO:0000256" key="6">
    <source>
        <dbReference type="ARBA" id="ARBA00022679"/>
    </source>
</evidence>
<dbReference type="GO" id="GO:0006747">
    <property type="term" value="P:FAD biosynthetic process"/>
    <property type="evidence" value="ECO:0007669"/>
    <property type="project" value="UniProtKB-UniRule"/>
</dbReference>
<dbReference type="Proteomes" id="UP000469523">
    <property type="component" value="Unassembled WGS sequence"/>
</dbReference>
<dbReference type="SUPFAM" id="SSF52374">
    <property type="entry name" value="Nucleotidylyl transferase"/>
    <property type="match status" value="1"/>
</dbReference>
<evidence type="ECO:0000256" key="3">
    <source>
        <dbReference type="ARBA" id="ARBA00005201"/>
    </source>
</evidence>
<comment type="catalytic activity">
    <reaction evidence="14 15">
        <text>FMN + ATP + H(+) = FAD + diphosphate</text>
        <dbReference type="Rhea" id="RHEA:17237"/>
        <dbReference type="ChEBI" id="CHEBI:15378"/>
        <dbReference type="ChEBI" id="CHEBI:30616"/>
        <dbReference type="ChEBI" id="CHEBI:33019"/>
        <dbReference type="ChEBI" id="CHEBI:57692"/>
        <dbReference type="ChEBI" id="CHEBI:58210"/>
        <dbReference type="EC" id="2.7.7.2"/>
    </reaction>
</comment>
<dbReference type="NCBIfam" id="NF004162">
    <property type="entry name" value="PRK05627.1-5"/>
    <property type="match status" value="1"/>
</dbReference>
<proteinExistence type="inferred from homology"/>
<evidence type="ECO:0000256" key="2">
    <source>
        <dbReference type="ARBA" id="ARBA00004726"/>
    </source>
</evidence>
<dbReference type="RefSeq" id="WP_154438086.1">
    <property type="nucleotide sequence ID" value="NZ_JAHLPJ010000001.1"/>
</dbReference>
<dbReference type="InterPro" id="IPR014729">
    <property type="entry name" value="Rossmann-like_a/b/a_fold"/>
</dbReference>
<dbReference type="InterPro" id="IPR023468">
    <property type="entry name" value="Riboflavin_kinase"/>
</dbReference>
<evidence type="ECO:0000256" key="14">
    <source>
        <dbReference type="ARBA" id="ARBA00049494"/>
    </source>
</evidence>
<keyword evidence="5 15" id="KW-0288">FMN</keyword>
<evidence type="ECO:0000256" key="15">
    <source>
        <dbReference type="PIRNR" id="PIRNR004491"/>
    </source>
</evidence>
<dbReference type="PANTHER" id="PTHR22749">
    <property type="entry name" value="RIBOFLAVIN KINASE/FMN ADENYLYLTRANSFERASE"/>
    <property type="match status" value="1"/>
</dbReference>
<keyword evidence="8 15" id="KW-0547">Nucleotide-binding</keyword>
<keyword evidence="11 15" id="KW-0067">ATP-binding</keyword>
<evidence type="ECO:0000256" key="5">
    <source>
        <dbReference type="ARBA" id="ARBA00022643"/>
    </source>
</evidence>
<evidence type="ECO:0000256" key="1">
    <source>
        <dbReference type="ARBA" id="ARBA00002121"/>
    </source>
</evidence>
<evidence type="ECO:0000256" key="4">
    <source>
        <dbReference type="ARBA" id="ARBA00022630"/>
    </source>
</evidence>
<comment type="catalytic activity">
    <reaction evidence="13 15">
        <text>riboflavin + ATP = FMN + ADP + H(+)</text>
        <dbReference type="Rhea" id="RHEA:14357"/>
        <dbReference type="ChEBI" id="CHEBI:15378"/>
        <dbReference type="ChEBI" id="CHEBI:30616"/>
        <dbReference type="ChEBI" id="CHEBI:57986"/>
        <dbReference type="ChEBI" id="CHEBI:58210"/>
        <dbReference type="ChEBI" id="CHEBI:456216"/>
        <dbReference type="EC" id="2.7.1.26"/>
    </reaction>
</comment>
<dbReference type="InterPro" id="IPR015864">
    <property type="entry name" value="FAD_synthase"/>
</dbReference>
<evidence type="ECO:0000256" key="11">
    <source>
        <dbReference type="ARBA" id="ARBA00022840"/>
    </source>
</evidence>
<dbReference type="SUPFAM" id="SSF82114">
    <property type="entry name" value="Riboflavin kinase-like"/>
    <property type="match status" value="1"/>
</dbReference>
<dbReference type="InterPro" id="IPR015865">
    <property type="entry name" value="Riboflavin_kinase_bac/euk"/>
</dbReference>
<dbReference type="GO" id="GO:0008531">
    <property type="term" value="F:riboflavin kinase activity"/>
    <property type="evidence" value="ECO:0007669"/>
    <property type="project" value="UniProtKB-UniRule"/>
</dbReference>
<dbReference type="SMART" id="SM00904">
    <property type="entry name" value="Flavokinase"/>
    <property type="match status" value="1"/>
</dbReference>
<dbReference type="FunFam" id="2.40.30.30:FF:000003">
    <property type="entry name" value="Riboflavin biosynthesis protein"/>
    <property type="match status" value="1"/>
</dbReference>
<dbReference type="GO" id="GO:0003919">
    <property type="term" value="F:FMN adenylyltransferase activity"/>
    <property type="evidence" value="ECO:0007669"/>
    <property type="project" value="UniProtKB-UniRule"/>
</dbReference>
<evidence type="ECO:0000313" key="18">
    <source>
        <dbReference type="Proteomes" id="UP000469523"/>
    </source>
</evidence>
<comment type="pathway">
    <text evidence="3 15">Cofactor biosynthesis; FMN biosynthesis; FMN from riboflavin (ATP route): step 1/1.</text>
</comment>
<dbReference type="UniPathway" id="UPA00277">
    <property type="reaction ID" value="UER00407"/>
</dbReference>
<dbReference type="GO" id="GO:0005524">
    <property type="term" value="F:ATP binding"/>
    <property type="evidence" value="ECO:0007669"/>
    <property type="project" value="UniProtKB-UniRule"/>
</dbReference>
<accession>A0A6N7XUI5</accession>
<keyword evidence="18" id="KW-1185">Reference proteome</keyword>
<keyword evidence="10 15" id="KW-0274">FAD</keyword>
<evidence type="ECO:0000256" key="7">
    <source>
        <dbReference type="ARBA" id="ARBA00022695"/>
    </source>
</evidence>
<dbReference type="InterPro" id="IPR023465">
    <property type="entry name" value="Riboflavin_kinase_dom_sf"/>
</dbReference>
<keyword evidence="9 15" id="KW-0418">Kinase</keyword>
<dbReference type="EC" id="2.7.1.26" evidence="15"/>
<dbReference type="CDD" id="cd02064">
    <property type="entry name" value="FAD_synthetase_N"/>
    <property type="match status" value="1"/>
</dbReference>
<dbReference type="PANTHER" id="PTHR22749:SF6">
    <property type="entry name" value="RIBOFLAVIN KINASE"/>
    <property type="match status" value="1"/>
</dbReference>
<sequence length="304" mass="34666">MEIIDLSNYKETRFDTAIALGNFDGIHIGHQQLINAMISKAKELGIKSSLLLFKNHTKTIIDNNKPNIITSNEQKFKICEELGIDIIYLLDFDDSLMKLSGEDFIKNIIMNKMNGKLLVVGFDYKFGYKASGDSSYLLELGEKYNIDVIVLDPVYKNNEIISSSAIRKLIVFGHINEVTKMLGHPYSILGKVVTGKNRGNKLGFPTANTEPIDNYVIPKNGVYITNTIINNKRYLSATNIGFNPTFDENILKIETYILDFSEDIYGQIIEVEFIDFLREDIKFQSKEELINQMNLDIEMVKLKH</sequence>
<dbReference type="GO" id="GO:0009231">
    <property type="term" value="P:riboflavin biosynthetic process"/>
    <property type="evidence" value="ECO:0007669"/>
    <property type="project" value="InterPro"/>
</dbReference>
<comment type="caution">
    <text evidence="17">The sequence shown here is derived from an EMBL/GenBank/DDBJ whole genome shotgun (WGS) entry which is preliminary data.</text>
</comment>
<comment type="function">
    <text evidence="1">Catalyzes the phosphorylation of riboflavin to FMN followed by the adenylation of FMN to FAD.</text>
</comment>
<dbReference type="Gene3D" id="2.40.30.30">
    <property type="entry name" value="Riboflavin kinase-like"/>
    <property type="match status" value="1"/>
</dbReference>
<dbReference type="GO" id="GO:0009398">
    <property type="term" value="P:FMN biosynthetic process"/>
    <property type="evidence" value="ECO:0007669"/>
    <property type="project" value="UniProtKB-UniRule"/>
</dbReference>